<dbReference type="InterPro" id="IPR003323">
    <property type="entry name" value="OTU_dom"/>
</dbReference>
<feature type="region of interest" description="Disordered" evidence="1">
    <location>
        <begin position="283"/>
        <end position="306"/>
    </location>
</feature>
<dbReference type="EMBL" id="CAJNOR010009256">
    <property type="protein sequence ID" value="CAF1642723.1"/>
    <property type="molecule type" value="Genomic_DNA"/>
</dbReference>
<evidence type="ECO:0000313" key="4">
    <source>
        <dbReference type="Proteomes" id="UP000663828"/>
    </source>
</evidence>
<dbReference type="CDD" id="cd22791">
    <property type="entry name" value="OTU_VRTN"/>
    <property type="match status" value="1"/>
</dbReference>
<evidence type="ECO:0000313" key="3">
    <source>
        <dbReference type="EMBL" id="CAF1642723.1"/>
    </source>
</evidence>
<feature type="non-terminal residue" evidence="3">
    <location>
        <position position="1"/>
    </location>
</feature>
<protein>
    <recommendedName>
        <fullName evidence="2">OTU domain-containing protein</fullName>
    </recommendedName>
</protein>
<sequence length="486" mass="56093">MDVYRMWLDFCPNDSFGEKIHVVDFVAKEYLEKASVDVRHLVPADIPGDGNCLYHSVLLLMNNSVMTSSELRVHTIVELVTNEAFYSHRFAYAVGPLDIAIKGVCKKNTYSELYEVAALCTVISCNIRSLYPEIDFRVDMAIMNSVFTPIPPIIAKYEIKVLWSNARSEVDIRATNNSQWSPNHFVPLMSSNTRYQDISSSQIELTTKVNIMEQNETERDAQHQMQLVTLRDRARLRLDSETEVQRQDRLRKDRERVQTRRANVTQDLRRERLEQMKERAQIAQMNESEKEHQIRINHQRERSQSNRINKKLEKRSIDNTMLHQQDLHDHTYGNSSYIRPVRSSMNAIGRNDSVTNKNKIRESSTWPAPVSIELKEECLKQFLQRTSMANLAEVTCAIYLLKVSDELKNLITNIQLSVPKHSNGRSAIQNSLTFYLENDIILYKNGVSRDNDITMCSICQNCSDALSKEKIPKFSAANNMRLGDIP</sequence>
<keyword evidence="4" id="KW-1185">Reference proteome</keyword>
<comment type="caution">
    <text evidence="3">The sequence shown here is derived from an EMBL/GenBank/DDBJ whole genome shotgun (WGS) entry which is preliminary data.</text>
</comment>
<name>A0A816DW82_ADIRI</name>
<feature type="domain" description="OTU" evidence="2">
    <location>
        <begin position="41"/>
        <end position="153"/>
    </location>
</feature>
<gene>
    <name evidence="3" type="ORF">XAT740_LOCUS53603</name>
</gene>
<dbReference type="InterPro" id="IPR038765">
    <property type="entry name" value="Papain-like_cys_pep_sf"/>
</dbReference>
<proteinExistence type="predicted"/>
<dbReference type="InterPro" id="IPR047273">
    <property type="entry name" value="VRTN_OTU_dom"/>
</dbReference>
<dbReference type="AlphaFoldDB" id="A0A816DW82"/>
<dbReference type="Proteomes" id="UP000663828">
    <property type="component" value="Unassembled WGS sequence"/>
</dbReference>
<evidence type="ECO:0000256" key="1">
    <source>
        <dbReference type="SAM" id="MobiDB-lite"/>
    </source>
</evidence>
<reference evidence="3" key="1">
    <citation type="submission" date="2021-02" db="EMBL/GenBank/DDBJ databases">
        <authorList>
            <person name="Nowell W R."/>
        </authorList>
    </citation>
    <scope>NUCLEOTIDE SEQUENCE</scope>
</reference>
<dbReference type="PROSITE" id="PS50802">
    <property type="entry name" value="OTU"/>
    <property type="match status" value="1"/>
</dbReference>
<dbReference type="Gene3D" id="3.90.70.80">
    <property type="match status" value="1"/>
</dbReference>
<accession>A0A816DW82</accession>
<organism evidence="3 4">
    <name type="scientific">Adineta ricciae</name>
    <name type="common">Rotifer</name>
    <dbReference type="NCBI Taxonomy" id="249248"/>
    <lineage>
        <taxon>Eukaryota</taxon>
        <taxon>Metazoa</taxon>
        <taxon>Spiralia</taxon>
        <taxon>Gnathifera</taxon>
        <taxon>Rotifera</taxon>
        <taxon>Eurotatoria</taxon>
        <taxon>Bdelloidea</taxon>
        <taxon>Adinetida</taxon>
        <taxon>Adinetidae</taxon>
        <taxon>Adineta</taxon>
    </lineage>
</organism>
<dbReference type="SUPFAM" id="SSF54001">
    <property type="entry name" value="Cysteine proteinases"/>
    <property type="match status" value="1"/>
</dbReference>
<evidence type="ECO:0000259" key="2">
    <source>
        <dbReference type="PROSITE" id="PS50802"/>
    </source>
</evidence>
<feature type="compositionally biased region" description="Basic and acidic residues" evidence="1">
    <location>
        <begin position="287"/>
        <end position="306"/>
    </location>
</feature>